<dbReference type="HOGENOM" id="CLU_033907_0_0_1"/>
<dbReference type="RefSeq" id="XP_006692740.1">
    <property type="nucleotide sequence ID" value="XM_006692677.1"/>
</dbReference>
<feature type="compositionally biased region" description="Low complexity" evidence="1">
    <location>
        <begin position="121"/>
        <end position="133"/>
    </location>
</feature>
<dbReference type="KEGG" id="cthr:CTHT_0022740"/>
<evidence type="ECO:0000313" key="3">
    <source>
        <dbReference type="Proteomes" id="UP000008066"/>
    </source>
</evidence>
<dbReference type="Proteomes" id="UP000008066">
    <property type="component" value="Unassembled WGS sequence"/>
</dbReference>
<dbReference type="STRING" id="759272.G0S4G6"/>
<dbReference type="EMBL" id="GL988041">
    <property type="protein sequence ID" value="EGS20444.1"/>
    <property type="molecule type" value="Genomic_DNA"/>
</dbReference>
<dbReference type="PANTHER" id="PTHR48419">
    <property type="entry name" value="SULFOTRANSFERASE DOMAIN-CONTAINING PROTEIN"/>
    <property type="match status" value="1"/>
</dbReference>
<dbReference type="AlphaFoldDB" id="G0S4G6"/>
<dbReference type="Gene3D" id="3.40.50.300">
    <property type="entry name" value="P-loop containing nucleotide triphosphate hydrolases"/>
    <property type="match status" value="1"/>
</dbReference>
<dbReference type="InterPro" id="IPR053226">
    <property type="entry name" value="Pyrrolopyrazine_biosynth_F"/>
</dbReference>
<evidence type="ECO:0000313" key="2">
    <source>
        <dbReference type="EMBL" id="EGS20444.1"/>
    </source>
</evidence>
<name>G0S4G6_CHATD</name>
<dbReference type="PANTHER" id="PTHR48419:SF1">
    <property type="entry name" value="SULFOTRANSFERASE DOMAIN-CONTAINING PROTEIN"/>
    <property type="match status" value="1"/>
</dbReference>
<dbReference type="OrthoDB" id="2405944at2759"/>
<keyword evidence="3" id="KW-1185">Reference proteome</keyword>
<sequence>MHLIAMPPINKKPIFVATHPRACSTAFERVFMTRKDLKCVHEPFGDAFYFGPERLSERYADDEEARQKSGFVDVTYRDIVERLLEDDAEEGKRLFIKDIAHYLFPPDNHIAHIAPSLLDYRPPTDTPTDSPSSTDRRTPLLESPIHNPTVIPLSVLRRFHFAFLIRHPRRAIPSYYRCTVPPLSGRTGFHQFMPSEAGYAELRRLFDYLRTEGVIGEDGASKWLAKPAGTDGNGDEEGKDRERKVERVKITVVDADELLAKPKKVVKRFCEDVGLKFDEAMLQWGNEQDGEEAEEQQHKAEEAFAKWEGFHDDALKSTGLKARAEVKTPTREEEDEEWRQKYGEKGQRIIRECVDANVADYEYLKSFAIKV</sequence>
<gene>
    <name evidence="2" type="ORF">CTHT_0022740</name>
</gene>
<feature type="region of interest" description="Disordered" evidence="1">
    <location>
        <begin position="119"/>
        <end position="143"/>
    </location>
</feature>
<dbReference type="GeneID" id="18256312"/>
<dbReference type="eggNOG" id="ENOG502RCNY">
    <property type="taxonomic scope" value="Eukaryota"/>
</dbReference>
<evidence type="ECO:0000256" key="1">
    <source>
        <dbReference type="SAM" id="MobiDB-lite"/>
    </source>
</evidence>
<dbReference type="InterPro" id="IPR027417">
    <property type="entry name" value="P-loop_NTPase"/>
</dbReference>
<protein>
    <submittedName>
        <fullName evidence="2">Uncharacterized protein</fullName>
    </submittedName>
</protein>
<dbReference type="SUPFAM" id="SSF52540">
    <property type="entry name" value="P-loop containing nucleoside triphosphate hydrolases"/>
    <property type="match status" value="1"/>
</dbReference>
<feature type="region of interest" description="Disordered" evidence="1">
    <location>
        <begin position="319"/>
        <end position="339"/>
    </location>
</feature>
<organism evidence="3">
    <name type="scientific">Chaetomium thermophilum (strain DSM 1495 / CBS 144.50 / IMI 039719)</name>
    <name type="common">Thermochaetoides thermophila</name>
    <dbReference type="NCBI Taxonomy" id="759272"/>
    <lineage>
        <taxon>Eukaryota</taxon>
        <taxon>Fungi</taxon>
        <taxon>Dikarya</taxon>
        <taxon>Ascomycota</taxon>
        <taxon>Pezizomycotina</taxon>
        <taxon>Sordariomycetes</taxon>
        <taxon>Sordariomycetidae</taxon>
        <taxon>Sordariales</taxon>
        <taxon>Chaetomiaceae</taxon>
        <taxon>Thermochaetoides</taxon>
    </lineage>
</organism>
<accession>G0S4G6</accession>
<feature type="compositionally biased region" description="Basic and acidic residues" evidence="1">
    <location>
        <begin position="322"/>
        <end position="331"/>
    </location>
</feature>
<reference evidence="2 3" key="1">
    <citation type="journal article" date="2011" name="Cell">
        <title>Insight into structure and assembly of the nuclear pore complex by utilizing the genome of a eukaryotic thermophile.</title>
        <authorList>
            <person name="Amlacher S."/>
            <person name="Sarges P."/>
            <person name="Flemming D."/>
            <person name="van Noort V."/>
            <person name="Kunze R."/>
            <person name="Devos D.P."/>
            <person name="Arumugam M."/>
            <person name="Bork P."/>
            <person name="Hurt E."/>
        </authorList>
    </citation>
    <scope>NUCLEOTIDE SEQUENCE [LARGE SCALE GENOMIC DNA]</scope>
    <source>
        <strain evidence="3">DSM 1495 / CBS 144.50 / IMI 039719</strain>
    </source>
</reference>
<dbReference type="Pfam" id="PF19798">
    <property type="entry name" value="Sulfotransfer_5"/>
    <property type="match status" value="1"/>
</dbReference>
<dbReference type="OMA" id="QCIHEPF"/>
<proteinExistence type="predicted"/>